<dbReference type="Gene3D" id="2.20.25.80">
    <property type="entry name" value="WRKY domain"/>
    <property type="match status" value="2"/>
</dbReference>
<feature type="region of interest" description="Disordered" evidence="7">
    <location>
        <begin position="141"/>
        <end position="177"/>
    </location>
</feature>
<feature type="domain" description="WRKY" evidence="8">
    <location>
        <begin position="359"/>
        <end position="421"/>
    </location>
</feature>
<evidence type="ECO:0000313" key="9">
    <source>
        <dbReference type="EMBL" id="KAL0922478.1"/>
    </source>
</evidence>
<dbReference type="PROSITE" id="PS50811">
    <property type="entry name" value="WRKY"/>
    <property type="match status" value="2"/>
</dbReference>
<dbReference type="InterPro" id="IPR003657">
    <property type="entry name" value="WRKY_dom"/>
</dbReference>
<dbReference type="InterPro" id="IPR036576">
    <property type="entry name" value="WRKY_dom_sf"/>
</dbReference>
<feature type="compositionally biased region" description="Basic and acidic residues" evidence="7">
    <location>
        <begin position="324"/>
        <end position="340"/>
    </location>
</feature>
<comment type="subcellular location">
    <subcellularLocation>
        <location evidence="1">Nucleus</location>
    </subcellularLocation>
</comment>
<protein>
    <recommendedName>
        <fullName evidence="8">WRKY domain-containing protein</fullName>
    </recommendedName>
</protein>
<keyword evidence="3" id="KW-0805">Transcription regulation</keyword>
<evidence type="ECO:0000256" key="2">
    <source>
        <dbReference type="ARBA" id="ARBA00022737"/>
    </source>
</evidence>
<dbReference type="EMBL" id="JANQDX010000006">
    <property type="protein sequence ID" value="KAL0922478.1"/>
    <property type="molecule type" value="Genomic_DNA"/>
</dbReference>
<keyword evidence="6" id="KW-0539">Nucleus</keyword>
<dbReference type="PANTHER" id="PTHR31221:SF1">
    <property type="entry name" value="WRKY TRANSCRIPTION FACTOR 33-RELATED"/>
    <property type="match status" value="1"/>
</dbReference>
<feature type="compositionally biased region" description="Polar residues" evidence="7">
    <location>
        <begin position="236"/>
        <end position="245"/>
    </location>
</feature>
<feature type="region of interest" description="Disordered" evidence="7">
    <location>
        <begin position="1"/>
        <end position="25"/>
    </location>
</feature>
<comment type="caution">
    <text evidence="9">The sequence shown here is derived from an EMBL/GenBank/DDBJ whole genome shotgun (WGS) entry which is preliminary data.</text>
</comment>
<evidence type="ECO:0000256" key="5">
    <source>
        <dbReference type="ARBA" id="ARBA00023163"/>
    </source>
</evidence>
<keyword evidence="2" id="KW-0677">Repeat</keyword>
<keyword evidence="5" id="KW-0804">Transcription</keyword>
<keyword evidence="4" id="KW-0238">DNA-binding</keyword>
<reference evidence="9 10" key="1">
    <citation type="journal article" date="2024" name="Plant Biotechnol. J.">
        <title>Dendrobium thyrsiflorum genome and its molecular insights into genes involved in important horticultural traits.</title>
        <authorList>
            <person name="Chen B."/>
            <person name="Wang J.Y."/>
            <person name="Zheng P.J."/>
            <person name="Li K.L."/>
            <person name="Liang Y.M."/>
            <person name="Chen X.F."/>
            <person name="Zhang C."/>
            <person name="Zhao X."/>
            <person name="He X."/>
            <person name="Zhang G.Q."/>
            <person name="Liu Z.J."/>
            <person name="Xu Q."/>
        </authorList>
    </citation>
    <scope>NUCLEOTIDE SEQUENCE [LARGE SCALE GENOMIC DNA]</scope>
    <source>
        <strain evidence="9">GZMU011</strain>
    </source>
</reference>
<feature type="compositionally biased region" description="Polar residues" evidence="7">
    <location>
        <begin position="141"/>
        <end position="153"/>
    </location>
</feature>
<dbReference type="FunFam" id="2.20.25.80:FF:000006">
    <property type="entry name" value="WRKY transcription factor"/>
    <property type="match status" value="1"/>
</dbReference>
<organism evidence="9 10">
    <name type="scientific">Dendrobium thyrsiflorum</name>
    <name type="common">Pinecone-like raceme dendrobium</name>
    <name type="synonym">Orchid</name>
    <dbReference type="NCBI Taxonomy" id="117978"/>
    <lineage>
        <taxon>Eukaryota</taxon>
        <taxon>Viridiplantae</taxon>
        <taxon>Streptophyta</taxon>
        <taxon>Embryophyta</taxon>
        <taxon>Tracheophyta</taxon>
        <taxon>Spermatophyta</taxon>
        <taxon>Magnoliopsida</taxon>
        <taxon>Liliopsida</taxon>
        <taxon>Asparagales</taxon>
        <taxon>Orchidaceae</taxon>
        <taxon>Epidendroideae</taxon>
        <taxon>Malaxideae</taxon>
        <taxon>Dendrobiinae</taxon>
        <taxon>Dendrobium</taxon>
    </lineage>
</organism>
<dbReference type="SUPFAM" id="SSF118290">
    <property type="entry name" value="WRKY DNA-binding domain"/>
    <property type="match status" value="2"/>
</dbReference>
<evidence type="ECO:0000256" key="7">
    <source>
        <dbReference type="SAM" id="MobiDB-lite"/>
    </source>
</evidence>
<evidence type="ECO:0000313" key="10">
    <source>
        <dbReference type="Proteomes" id="UP001552299"/>
    </source>
</evidence>
<dbReference type="Proteomes" id="UP001552299">
    <property type="component" value="Unassembled WGS sequence"/>
</dbReference>
<sequence length="421" mass="47133">MQDNNKNSSANLRKSPEQLEGSRSASPSIISEIAFKPKAVRLKPIANLSSEIAFKCDASIQAASLTLDKESIDISEENSKTIILYRPIAQVVPSSVLLKKLENHEEHKQTLLDLHFQTQQVNQVNCSQSTMNLHESLTSSSNANKFHCSSNSADESKKTKVKSQQITKNGDRNSLDGYNWRKYGQKQVKGSEYPRGYYRCTHPCCPVKKMVERSKDGEISEIVYRGDHNHPKSQKMEQTSSSRLREQTSVLDGNGGNFMDDQVVNDFLLEENLFENCNVEGSLDTGINRKALYSDDSDMVLHALSLSFGADLNGGKAAAFATRDGYEKKSQKRKNGENTKESSVAAHNTSTPKVVAAVNNNHTTDDGYQWRKYGQKVVKGNSYPRNYYRCTNQNCSARKYVERASNDDGSFITTYEGDHKH</sequence>
<evidence type="ECO:0000256" key="4">
    <source>
        <dbReference type="ARBA" id="ARBA00023125"/>
    </source>
</evidence>
<evidence type="ECO:0000259" key="8">
    <source>
        <dbReference type="PROSITE" id="PS50811"/>
    </source>
</evidence>
<gene>
    <name evidence="9" type="ORF">M5K25_006467</name>
</gene>
<feature type="region of interest" description="Disordered" evidence="7">
    <location>
        <begin position="225"/>
        <end position="245"/>
    </location>
</feature>
<dbReference type="GO" id="GO:0003677">
    <property type="term" value="F:DNA binding"/>
    <property type="evidence" value="ECO:0007669"/>
    <property type="project" value="UniProtKB-KW"/>
</dbReference>
<evidence type="ECO:0000256" key="6">
    <source>
        <dbReference type="ARBA" id="ARBA00023242"/>
    </source>
</evidence>
<name>A0ABD0VCV3_DENTH</name>
<dbReference type="PANTHER" id="PTHR31221">
    <property type="entry name" value="WRKY TRANSCRIPTION FACTOR PROTEIN 1-RELATED"/>
    <property type="match status" value="1"/>
</dbReference>
<dbReference type="InterPro" id="IPR044810">
    <property type="entry name" value="WRKY_plant"/>
</dbReference>
<dbReference type="AlphaFoldDB" id="A0ABD0VCV3"/>
<feature type="compositionally biased region" description="Polar residues" evidence="7">
    <location>
        <begin position="1"/>
        <end position="12"/>
    </location>
</feature>
<dbReference type="Pfam" id="PF03106">
    <property type="entry name" value="WRKY"/>
    <property type="match status" value="2"/>
</dbReference>
<evidence type="ECO:0000256" key="3">
    <source>
        <dbReference type="ARBA" id="ARBA00023015"/>
    </source>
</evidence>
<feature type="region of interest" description="Disordered" evidence="7">
    <location>
        <begin position="322"/>
        <end position="348"/>
    </location>
</feature>
<proteinExistence type="predicted"/>
<dbReference type="GO" id="GO:0005634">
    <property type="term" value="C:nucleus"/>
    <property type="evidence" value="ECO:0007669"/>
    <property type="project" value="UniProtKB-SubCell"/>
</dbReference>
<feature type="domain" description="WRKY" evidence="8">
    <location>
        <begin position="176"/>
        <end position="233"/>
    </location>
</feature>
<evidence type="ECO:0000256" key="1">
    <source>
        <dbReference type="ARBA" id="ARBA00004123"/>
    </source>
</evidence>
<keyword evidence="10" id="KW-1185">Reference proteome</keyword>
<dbReference type="SMART" id="SM00774">
    <property type="entry name" value="WRKY"/>
    <property type="match status" value="2"/>
</dbReference>
<accession>A0ABD0VCV3</accession>